<evidence type="ECO:0000256" key="2">
    <source>
        <dbReference type="ARBA" id="ARBA00022737"/>
    </source>
</evidence>
<evidence type="ECO:0000313" key="5">
    <source>
        <dbReference type="Proteomes" id="UP001642409"/>
    </source>
</evidence>
<comment type="caution">
    <text evidence="3">The sequence shown here is derived from an EMBL/GenBank/DDBJ whole genome shotgun (WGS) entry which is preliminary data.</text>
</comment>
<keyword evidence="2" id="KW-0677">Repeat</keyword>
<dbReference type="Proteomes" id="UP001642409">
    <property type="component" value="Unassembled WGS sequence"/>
</dbReference>
<sequence length="350" mass="40741">MQPGAKMMLTNQENKNISKHSDVRKTISKQDQTLVERYQNQIQDGTLLFYKNKELKSLNFLRFLNVNTLVFQFCWNIIPNLQSQSIKELTLILCDISSLNDFLLDNLEVLKLEGNTKQQQLKTVIKEIVRFQKLRELEIIRIKVDISSLSQIIGLTKLRLEMCELRSITVLRQLINLEELSLCKNKYFVDIASLQFLTKLSALYLCDCYLVSLDALRPLSNLQDLIVSQNQIVYLQPLLGLRQLTELSVSNNMIVDIETIQQNHNFEDFDFRCQEQPTQEQLQTANIMRDIQTAVTILQMIHVQSKQIKKQSLIFKKKIDESLPKQFQDHSQFITKVVSLLNICQSDISQ</sequence>
<accession>A0AA86R8L2</accession>
<reference evidence="4 5" key="2">
    <citation type="submission" date="2024-07" db="EMBL/GenBank/DDBJ databases">
        <authorList>
            <person name="Akdeniz Z."/>
        </authorList>
    </citation>
    <scope>NUCLEOTIDE SEQUENCE [LARGE SCALE GENOMIC DNA]</scope>
</reference>
<proteinExistence type="predicted"/>
<dbReference type="PANTHER" id="PTHR46652">
    <property type="entry name" value="LEUCINE-RICH REPEAT AND IQ DOMAIN-CONTAINING PROTEIN 1-RELATED"/>
    <property type="match status" value="1"/>
</dbReference>
<protein>
    <submittedName>
        <fullName evidence="3">Internalin A</fullName>
    </submittedName>
    <submittedName>
        <fullName evidence="4">Internalin_A</fullName>
    </submittedName>
</protein>
<dbReference type="PROSITE" id="PS51450">
    <property type="entry name" value="LRR"/>
    <property type="match status" value="2"/>
</dbReference>
<dbReference type="EMBL" id="CAXDID020000472">
    <property type="protein sequence ID" value="CAL6095032.1"/>
    <property type="molecule type" value="Genomic_DNA"/>
</dbReference>
<name>A0AA86R8L2_9EUKA</name>
<dbReference type="InterPro" id="IPR032675">
    <property type="entry name" value="LRR_dom_sf"/>
</dbReference>
<organism evidence="3">
    <name type="scientific">Hexamita inflata</name>
    <dbReference type="NCBI Taxonomy" id="28002"/>
    <lineage>
        <taxon>Eukaryota</taxon>
        <taxon>Metamonada</taxon>
        <taxon>Diplomonadida</taxon>
        <taxon>Hexamitidae</taxon>
        <taxon>Hexamitinae</taxon>
        <taxon>Hexamita</taxon>
    </lineage>
</organism>
<keyword evidence="5" id="KW-1185">Reference proteome</keyword>
<dbReference type="PANTHER" id="PTHR46652:SF3">
    <property type="entry name" value="LEUCINE-RICH REPEAT-CONTAINING PROTEIN 9"/>
    <property type="match status" value="1"/>
</dbReference>
<dbReference type="Gene3D" id="3.80.10.10">
    <property type="entry name" value="Ribonuclease Inhibitor"/>
    <property type="match status" value="1"/>
</dbReference>
<gene>
    <name evidence="3" type="ORF">HINF_LOCUS59187</name>
    <name evidence="4" type="ORF">HINF_LOCUS67754</name>
</gene>
<dbReference type="SUPFAM" id="SSF52058">
    <property type="entry name" value="L domain-like"/>
    <property type="match status" value="1"/>
</dbReference>
<dbReference type="AlphaFoldDB" id="A0AA86R8L2"/>
<evidence type="ECO:0000313" key="4">
    <source>
        <dbReference type="EMBL" id="CAL6095032.1"/>
    </source>
</evidence>
<dbReference type="EMBL" id="CATOUU010001093">
    <property type="protein sequence ID" value="CAI9971542.1"/>
    <property type="molecule type" value="Genomic_DNA"/>
</dbReference>
<keyword evidence="1" id="KW-0433">Leucine-rich repeat</keyword>
<dbReference type="InterPro" id="IPR050836">
    <property type="entry name" value="SDS22/Internalin_LRR"/>
</dbReference>
<evidence type="ECO:0000313" key="3">
    <source>
        <dbReference type="EMBL" id="CAI9971542.1"/>
    </source>
</evidence>
<dbReference type="InterPro" id="IPR001611">
    <property type="entry name" value="Leu-rich_rpt"/>
</dbReference>
<reference evidence="3" key="1">
    <citation type="submission" date="2023-06" db="EMBL/GenBank/DDBJ databases">
        <authorList>
            <person name="Kurt Z."/>
        </authorList>
    </citation>
    <scope>NUCLEOTIDE SEQUENCE</scope>
</reference>
<evidence type="ECO:0000256" key="1">
    <source>
        <dbReference type="ARBA" id="ARBA00022614"/>
    </source>
</evidence>